<dbReference type="Pfam" id="PF25209">
    <property type="entry name" value="Phage_capsid_4"/>
    <property type="match status" value="1"/>
</dbReference>
<evidence type="ECO:0000256" key="1">
    <source>
        <dbReference type="SAM" id="MobiDB-lite"/>
    </source>
</evidence>
<evidence type="ECO:0000313" key="2">
    <source>
        <dbReference type="EMBL" id="TRD22093.1"/>
    </source>
</evidence>
<organism evidence="2 3">
    <name type="scientific">Palleronia caenipelagi</name>
    <dbReference type="NCBI Taxonomy" id="2489174"/>
    <lineage>
        <taxon>Bacteria</taxon>
        <taxon>Pseudomonadati</taxon>
        <taxon>Pseudomonadota</taxon>
        <taxon>Alphaproteobacteria</taxon>
        <taxon>Rhodobacterales</taxon>
        <taxon>Roseobacteraceae</taxon>
        <taxon>Palleronia</taxon>
    </lineage>
</organism>
<dbReference type="NCBIfam" id="NF045541">
    <property type="entry name" value="scaf_prot_MCP2"/>
    <property type="match status" value="1"/>
</dbReference>
<evidence type="ECO:0000313" key="3">
    <source>
        <dbReference type="Proteomes" id="UP000318590"/>
    </source>
</evidence>
<gene>
    <name evidence="2" type="ORF">FEV53_06945</name>
</gene>
<dbReference type="EMBL" id="VFSV01000008">
    <property type="protein sequence ID" value="TRD22093.1"/>
    <property type="molecule type" value="Genomic_DNA"/>
</dbReference>
<sequence length="628" mass="67839">MNWAGPPKISTRKSTPTVPARPSWALTSPRPIPAPRGTPMPFDASLAPATFDPDARTVEAVIATGTPVQRRDARGVFTEILVCSGLETANVTGLPVLDSHRTDSVRATLGTVAAIRIEGDQAIALLKLSAAADVTPVLERIADGTLRGVSIGYRVRRWADGASGGTRTRRAVDWCLTEVTLTSNPADPNARLRDNERTETMPEDIITTDPPVVDEAERTRRREIRALVRSANLDAQVADDLIDAGADLTRAKAEIFDAQQNRQRSAPIIRSHAPANDDPAVITRRQSEAMAYRMAGGDLPEDARAYVNMSLRDMAADSLARNGVSTRGMSSDEVFTRAAHTSSDFPLVVSNAANKVALDTYKAAESPLKKLCRQRTLPNFKENTAIRLSEMGRLEPLSEAGEIKATSRTENGETMKLGTLARGLSVSRENLINDDLGLLGDMTAALGEAAAQTEADELVKLITGNPAMSDGTPVFDDSRGNVSAPGLEGAPSVNLLIEMRRKMRTRTGQDGKTIISVAPRYVLVGADHETEAEKALASIQPNKVDDVNPFGGKLSLLVEPRLPADFWYVFADPARLAAMQYAYLSAAQGVQIQRTEAWDTLGLKFRAFLDFGCGWLDWRPAHRIAGSV</sequence>
<dbReference type="OrthoDB" id="9806592at2"/>
<proteinExistence type="predicted"/>
<dbReference type="AlphaFoldDB" id="A0A547Q6V8"/>
<feature type="region of interest" description="Disordered" evidence="1">
    <location>
        <begin position="1"/>
        <end position="40"/>
    </location>
</feature>
<accession>A0A547Q6V8</accession>
<protein>
    <submittedName>
        <fullName evidence="2">Peptidase</fullName>
    </submittedName>
</protein>
<keyword evidence="3" id="KW-1185">Reference proteome</keyword>
<name>A0A547Q6V8_9RHOB</name>
<dbReference type="Proteomes" id="UP000318590">
    <property type="component" value="Unassembled WGS sequence"/>
</dbReference>
<reference evidence="2 3" key="1">
    <citation type="submission" date="2019-06" db="EMBL/GenBank/DDBJ databases">
        <title>Paenimaribius caenipelagi gen. nov., sp. nov., isolated from a tidal flat.</title>
        <authorList>
            <person name="Yoon J.-H."/>
        </authorList>
    </citation>
    <scope>NUCLEOTIDE SEQUENCE [LARGE SCALE GENOMIC DNA]</scope>
    <source>
        <strain evidence="2 3">JBTF-M29</strain>
    </source>
</reference>
<comment type="caution">
    <text evidence="2">The sequence shown here is derived from an EMBL/GenBank/DDBJ whole genome shotgun (WGS) entry which is preliminary data.</text>
</comment>